<evidence type="ECO:0000313" key="5">
    <source>
        <dbReference type="Proteomes" id="UP000037425"/>
    </source>
</evidence>
<dbReference type="PATRIC" id="fig|106592.7.peg.3031"/>
<dbReference type="PANTHER" id="PTHR33643">
    <property type="entry name" value="UREASE ACCESSORY PROTEIN D"/>
    <property type="match status" value="1"/>
</dbReference>
<comment type="caution">
    <text evidence="4">The sequence shown here is derived from an EMBL/GenBank/DDBJ whole genome shotgun (WGS) entry which is preliminary data.</text>
</comment>
<dbReference type="AlphaFoldDB" id="A0A0L8C3W5"/>
<dbReference type="GO" id="GO:0005737">
    <property type="term" value="C:cytoplasm"/>
    <property type="evidence" value="ECO:0007669"/>
    <property type="project" value="UniProtKB-SubCell"/>
</dbReference>
<keyword evidence="2 3" id="KW-0143">Chaperone</keyword>
<dbReference type="Proteomes" id="UP000037425">
    <property type="component" value="Unassembled WGS sequence"/>
</dbReference>
<keyword evidence="3" id="KW-0996">Nickel insertion</keyword>
<dbReference type="RefSeq" id="WP_053248407.1">
    <property type="nucleotide sequence ID" value="NZ_LGAP01000002.1"/>
</dbReference>
<evidence type="ECO:0000256" key="1">
    <source>
        <dbReference type="ARBA" id="ARBA00007177"/>
    </source>
</evidence>
<comment type="subcellular location">
    <subcellularLocation>
        <location evidence="3">Cytoplasm</location>
    </subcellularLocation>
</comment>
<evidence type="ECO:0000313" key="4">
    <source>
        <dbReference type="EMBL" id="KOF21479.1"/>
    </source>
</evidence>
<dbReference type="PANTHER" id="PTHR33643:SF1">
    <property type="entry name" value="UREASE ACCESSORY PROTEIN D"/>
    <property type="match status" value="1"/>
</dbReference>
<dbReference type="InterPro" id="IPR002669">
    <property type="entry name" value="UreD"/>
</dbReference>
<reference evidence="5" key="1">
    <citation type="submission" date="2015-07" db="EMBL/GenBank/DDBJ databases">
        <title>Whole genome sequence of an Ensifer adhaerens strain isolated from a cave pool in the Wind Cave National Park.</title>
        <authorList>
            <person name="Eng W.W.H."/>
            <person name="Gan H.M."/>
            <person name="Barton H.A."/>
            <person name="Savka M.A."/>
        </authorList>
    </citation>
    <scope>NUCLEOTIDE SEQUENCE [LARGE SCALE GENOMIC DNA]</scope>
    <source>
        <strain evidence="5">SD006</strain>
    </source>
</reference>
<name>A0A0L8C3W5_ENSAD</name>
<sequence>MSNAAIIAPQRAFGKGRLVAKAAVGRTRIAELYQEGCAKIRLPKTFDGSMEAVLINSSGGLTGGDRMAWKIEAGAATELTVTTQACEKIYKASAGTVDVTTRIDVAAGARVEWLPQETILFDRASLTRSLDVELDDGATFLGVEAVLLGRKAMGEAMQTGLFRDRWRIRVDGRLLHAENLTFADDIAALAARAAVLGDRVAFATLFYTGPDCELLLPRLRAQLETQAGAGVSHVQVGGRDKLVARFAAADGFSLRKILIPVISHLRKQTTVPKVWVL</sequence>
<comment type="function">
    <text evidence="3">Required for maturation of urease via the functional incorporation of the urease nickel metallocenter.</text>
</comment>
<dbReference type="GO" id="GO:0016151">
    <property type="term" value="F:nickel cation binding"/>
    <property type="evidence" value="ECO:0007669"/>
    <property type="project" value="UniProtKB-UniRule"/>
</dbReference>
<gene>
    <name evidence="3" type="primary">ureD</name>
    <name evidence="4" type="ORF">AC244_06935</name>
</gene>
<organism evidence="4 5">
    <name type="scientific">Ensifer adhaerens</name>
    <name type="common">Sinorhizobium morelense</name>
    <dbReference type="NCBI Taxonomy" id="106592"/>
    <lineage>
        <taxon>Bacteria</taxon>
        <taxon>Pseudomonadati</taxon>
        <taxon>Pseudomonadota</taxon>
        <taxon>Alphaproteobacteria</taxon>
        <taxon>Hyphomicrobiales</taxon>
        <taxon>Rhizobiaceae</taxon>
        <taxon>Sinorhizobium/Ensifer group</taxon>
        <taxon>Ensifer</taxon>
    </lineage>
</organism>
<comment type="similarity">
    <text evidence="1 3">Belongs to the UreD family.</text>
</comment>
<dbReference type="HAMAP" id="MF_01384">
    <property type="entry name" value="UreD"/>
    <property type="match status" value="1"/>
</dbReference>
<evidence type="ECO:0000256" key="3">
    <source>
        <dbReference type="HAMAP-Rule" id="MF_01384"/>
    </source>
</evidence>
<dbReference type="EMBL" id="LGAP01000002">
    <property type="protein sequence ID" value="KOF21479.1"/>
    <property type="molecule type" value="Genomic_DNA"/>
</dbReference>
<accession>A0A0L8C3W5</accession>
<dbReference type="Pfam" id="PF01774">
    <property type="entry name" value="UreD"/>
    <property type="match status" value="1"/>
</dbReference>
<evidence type="ECO:0000256" key="2">
    <source>
        <dbReference type="ARBA" id="ARBA00023186"/>
    </source>
</evidence>
<keyword evidence="3" id="KW-0963">Cytoplasm</keyword>
<comment type="subunit">
    <text evidence="3">UreD, UreF and UreG form a complex that acts as a GTP-hydrolysis-dependent molecular chaperone, activating the urease apoprotein by helping to assemble the nickel containing metallocenter of UreC. The UreE protein probably delivers the nickel.</text>
</comment>
<proteinExistence type="inferred from homology"/>
<protein>
    <recommendedName>
        <fullName evidence="3">Urease accessory protein UreD</fullName>
    </recommendedName>
</protein>
<dbReference type="OrthoDB" id="9798842at2"/>